<feature type="domain" description="NodB homology" evidence="3">
    <location>
        <begin position="55"/>
        <end position="214"/>
    </location>
</feature>
<comment type="caution">
    <text evidence="4">The sequence shown here is derived from an EMBL/GenBank/DDBJ whole genome shotgun (WGS) entry which is preliminary data.</text>
</comment>
<keyword evidence="2" id="KW-0732">Signal</keyword>
<dbReference type="GO" id="GO:0005975">
    <property type="term" value="P:carbohydrate metabolic process"/>
    <property type="evidence" value="ECO:0007669"/>
    <property type="project" value="InterPro"/>
</dbReference>
<proteinExistence type="predicted"/>
<keyword evidence="5" id="KW-1185">Reference proteome</keyword>
<dbReference type="GO" id="GO:0005576">
    <property type="term" value="C:extracellular region"/>
    <property type="evidence" value="ECO:0007669"/>
    <property type="project" value="UniProtKB-SubCell"/>
</dbReference>
<sequence length="214" mass="24764">MLNYHSVDYDPGNIVVITPEKLDEQMAFLSENGYNPLTLDDFFLILEGGLEPPEKPVLLTFDDGYADNYKYAMPIMTKYGFHATMFMSPGTIGQDWYVNWEQAKEMKEAGWDIQPHGMTHPHLPKLSAEEQANEIIEARKQIEEHLGGTADVFCYPYGEYNGDTLRILEENDFRFAFTIQQGRTDSSQHKFQLKRIYVNGEESFKTWKQRLTGK</sequence>
<dbReference type="Pfam" id="PF01522">
    <property type="entry name" value="Polysacc_deac_1"/>
    <property type="match status" value="1"/>
</dbReference>
<dbReference type="CDD" id="cd10918">
    <property type="entry name" value="CE4_NodB_like_5s_6s"/>
    <property type="match status" value="1"/>
</dbReference>
<evidence type="ECO:0000313" key="4">
    <source>
        <dbReference type="EMBL" id="RAV22625.1"/>
    </source>
</evidence>
<dbReference type="Proteomes" id="UP000250369">
    <property type="component" value="Unassembled WGS sequence"/>
</dbReference>
<dbReference type="InterPro" id="IPR011330">
    <property type="entry name" value="Glyco_hydro/deAcase_b/a-brl"/>
</dbReference>
<dbReference type="EMBL" id="QMFB01000002">
    <property type="protein sequence ID" value="RAV22625.1"/>
    <property type="molecule type" value="Genomic_DNA"/>
</dbReference>
<dbReference type="SUPFAM" id="SSF88713">
    <property type="entry name" value="Glycoside hydrolase/deacetylase"/>
    <property type="match status" value="1"/>
</dbReference>
<dbReference type="Gene3D" id="3.20.20.370">
    <property type="entry name" value="Glycoside hydrolase/deacetylase"/>
    <property type="match status" value="1"/>
</dbReference>
<dbReference type="InterPro" id="IPR002509">
    <property type="entry name" value="NODB_dom"/>
</dbReference>
<dbReference type="PANTHER" id="PTHR34216:SF3">
    <property type="entry name" value="POLY-BETA-1,6-N-ACETYL-D-GLUCOSAMINE N-DEACETYLASE"/>
    <property type="match status" value="1"/>
</dbReference>
<dbReference type="AlphaFoldDB" id="A0A329MRR2"/>
<evidence type="ECO:0000256" key="2">
    <source>
        <dbReference type="ARBA" id="ARBA00022729"/>
    </source>
</evidence>
<protein>
    <submittedName>
        <fullName evidence="4">Polysaccharide deacetylase family protein</fullName>
    </submittedName>
</protein>
<dbReference type="PANTHER" id="PTHR34216">
    <property type="match status" value="1"/>
</dbReference>
<evidence type="ECO:0000259" key="3">
    <source>
        <dbReference type="PROSITE" id="PS51677"/>
    </source>
</evidence>
<organism evidence="4 5">
    <name type="scientific">Paenibacillus contaminans</name>
    <dbReference type="NCBI Taxonomy" id="450362"/>
    <lineage>
        <taxon>Bacteria</taxon>
        <taxon>Bacillati</taxon>
        <taxon>Bacillota</taxon>
        <taxon>Bacilli</taxon>
        <taxon>Bacillales</taxon>
        <taxon>Paenibacillaceae</taxon>
        <taxon>Paenibacillus</taxon>
    </lineage>
</organism>
<reference evidence="4 5" key="1">
    <citation type="journal article" date="2009" name="Int. J. Syst. Evol. Microbiol.">
        <title>Paenibacillus contaminans sp. nov., isolated from a contaminated laboratory plate.</title>
        <authorList>
            <person name="Chou J.H."/>
            <person name="Lee J.H."/>
            <person name="Lin M.C."/>
            <person name="Chang P.S."/>
            <person name="Arun A.B."/>
            <person name="Young C.C."/>
            <person name="Chen W.M."/>
        </authorList>
    </citation>
    <scope>NUCLEOTIDE SEQUENCE [LARGE SCALE GENOMIC DNA]</scope>
    <source>
        <strain evidence="4 5">CKOBP-6</strain>
    </source>
</reference>
<accession>A0A329MRR2</accession>
<evidence type="ECO:0000313" key="5">
    <source>
        <dbReference type="Proteomes" id="UP000250369"/>
    </source>
</evidence>
<dbReference type="InterPro" id="IPR051398">
    <property type="entry name" value="Polysacch_Deacetylase"/>
</dbReference>
<comment type="subcellular location">
    <subcellularLocation>
        <location evidence="1">Secreted</location>
    </subcellularLocation>
</comment>
<dbReference type="OrthoDB" id="9778320at2"/>
<dbReference type="PROSITE" id="PS51677">
    <property type="entry name" value="NODB"/>
    <property type="match status" value="1"/>
</dbReference>
<dbReference type="GO" id="GO:0016810">
    <property type="term" value="F:hydrolase activity, acting on carbon-nitrogen (but not peptide) bonds"/>
    <property type="evidence" value="ECO:0007669"/>
    <property type="project" value="InterPro"/>
</dbReference>
<name>A0A329MRR2_9BACL</name>
<gene>
    <name evidence="4" type="ORF">DQG23_05940</name>
</gene>
<evidence type="ECO:0000256" key="1">
    <source>
        <dbReference type="ARBA" id="ARBA00004613"/>
    </source>
</evidence>